<name>A0ABP7AM12_9ACTN</name>
<accession>A0ABP7AM12</accession>
<dbReference type="SMART" id="SM00880">
    <property type="entry name" value="CHAD"/>
    <property type="match status" value="1"/>
</dbReference>
<dbReference type="Gene3D" id="1.40.20.10">
    <property type="entry name" value="CHAD domain"/>
    <property type="match status" value="1"/>
</dbReference>
<dbReference type="InterPro" id="IPR038186">
    <property type="entry name" value="CHAD_dom_sf"/>
</dbReference>
<proteinExistence type="predicted"/>
<dbReference type="Proteomes" id="UP001501490">
    <property type="component" value="Unassembled WGS sequence"/>
</dbReference>
<comment type="caution">
    <text evidence="2">The sequence shown here is derived from an EMBL/GenBank/DDBJ whole genome shotgun (WGS) entry which is preliminary data.</text>
</comment>
<dbReference type="EMBL" id="BAABAB010000039">
    <property type="protein sequence ID" value="GAA3635949.1"/>
    <property type="molecule type" value="Genomic_DNA"/>
</dbReference>
<sequence>MTTDPETPLRAALGAAYDVRLLDRTTRRRTHLDTPDQRLREAGLSLTQLENGVLVGRRGNDVAVNQDAGPIDWPALATELPDGPVRDLVAGAASIRALLALATVETRSTTFAVLNSDHKTVARVGWTEGELVSPAARSLGIKVEVERLRGYAPEAKDVRRRLVAAGLDVADGEPWRDAVLTAANAGRPSGRRFGMHADQPGDLAVADALLGYLAELEASVQGVVDDVDTEYLHDFRVAVRRTRSVLKLLGDVLPAEHVGWAAAEFRWLGDITTPTRDLDVYLLGMDGMRAAVSRPDDLDPFGAYVRARRQEAQAELADALRSPRYATLTRRWRAALAEAITAPTNRPETAGDLARTRIEHTFTQVSRRAKAIKTSSPSAQVHALRKKCKELRYLMEVFRPLCDPVAYKRVIADFKELQETLGEFQDGEVQAAGLRDFAAAMMRTGETPVETLLAMGQLSAEFDARQQRARSELDAHHESYLGKKAARHLDTLLSPGVSA</sequence>
<dbReference type="PANTHER" id="PTHR39339:SF1">
    <property type="entry name" value="CHAD DOMAIN-CONTAINING PROTEIN"/>
    <property type="match status" value="1"/>
</dbReference>
<protein>
    <submittedName>
        <fullName evidence="2">CHAD domain-containing protein</fullName>
    </submittedName>
</protein>
<gene>
    <name evidence="2" type="ORF">GCM10022236_43210</name>
</gene>
<dbReference type="Pfam" id="PF05235">
    <property type="entry name" value="CHAD"/>
    <property type="match status" value="1"/>
</dbReference>
<dbReference type="InterPro" id="IPR007899">
    <property type="entry name" value="CHAD_dom"/>
</dbReference>
<evidence type="ECO:0000313" key="2">
    <source>
        <dbReference type="EMBL" id="GAA3635949.1"/>
    </source>
</evidence>
<organism evidence="2 3">
    <name type="scientific">Microlunatus ginsengisoli</name>
    <dbReference type="NCBI Taxonomy" id="363863"/>
    <lineage>
        <taxon>Bacteria</taxon>
        <taxon>Bacillati</taxon>
        <taxon>Actinomycetota</taxon>
        <taxon>Actinomycetes</taxon>
        <taxon>Propionibacteriales</taxon>
        <taxon>Propionibacteriaceae</taxon>
        <taxon>Microlunatus</taxon>
    </lineage>
</organism>
<evidence type="ECO:0000313" key="3">
    <source>
        <dbReference type="Proteomes" id="UP001501490"/>
    </source>
</evidence>
<dbReference type="PROSITE" id="PS51708">
    <property type="entry name" value="CHAD"/>
    <property type="match status" value="1"/>
</dbReference>
<feature type="domain" description="CHAD" evidence="1">
    <location>
        <begin position="198"/>
        <end position="487"/>
    </location>
</feature>
<evidence type="ECO:0000259" key="1">
    <source>
        <dbReference type="PROSITE" id="PS51708"/>
    </source>
</evidence>
<reference evidence="3" key="1">
    <citation type="journal article" date="2019" name="Int. J. Syst. Evol. Microbiol.">
        <title>The Global Catalogue of Microorganisms (GCM) 10K type strain sequencing project: providing services to taxonomists for standard genome sequencing and annotation.</title>
        <authorList>
            <consortium name="The Broad Institute Genomics Platform"/>
            <consortium name="The Broad Institute Genome Sequencing Center for Infectious Disease"/>
            <person name="Wu L."/>
            <person name="Ma J."/>
        </authorList>
    </citation>
    <scope>NUCLEOTIDE SEQUENCE [LARGE SCALE GENOMIC DNA]</scope>
    <source>
        <strain evidence="3">JCM 16929</strain>
    </source>
</reference>
<keyword evidence="3" id="KW-1185">Reference proteome</keyword>
<dbReference type="PANTHER" id="PTHR39339">
    <property type="entry name" value="SLR1444 PROTEIN"/>
    <property type="match status" value="1"/>
</dbReference>